<sequence length="94" mass="11099">MSRVQTLGLYRDLVRQAKQFNSYNFREYALRRVRTGFEEGRNVDAEGAKNLYDFGKKELHSLKRQTMEADYRESLESFKPFVFHSTALLARVSQ</sequence>
<reference evidence="3 4" key="1">
    <citation type="journal article" date="2018" name="Genome Biol. Evol.">
        <title>Multiple Roots of Fruiting Body Formation in Amoebozoa.</title>
        <authorList>
            <person name="Hillmann F."/>
            <person name="Forbes G."/>
            <person name="Novohradska S."/>
            <person name="Ferling I."/>
            <person name="Riege K."/>
            <person name="Groth M."/>
            <person name="Westermann M."/>
            <person name="Marz M."/>
            <person name="Spaller T."/>
            <person name="Winckler T."/>
            <person name="Schaap P."/>
            <person name="Glockner G."/>
        </authorList>
    </citation>
    <scope>NUCLEOTIDE SEQUENCE [LARGE SCALE GENOMIC DNA]</scope>
    <source>
        <strain evidence="3 4">Jena</strain>
    </source>
</reference>
<dbReference type="GO" id="GO:1990221">
    <property type="term" value="C:L-cysteine desulfurase complex"/>
    <property type="evidence" value="ECO:0007669"/>
    <property type="project" value="TreeGrafter"/>
</dbReference>
<dbReference type="Proteomes" id="UP000241769">
    <property type="component" value="Unassembled WGS sequence"/>
</dbReference>
<dbReference type="EMBL" id="MDYQ01000083">
    <property type="protein sequence ID" value="PRP83368.1"/>
    <property type="molecule type" value="Genomic_DNA"/>
</dbReference>
<dbReference type="AlphaFoldDB" id="A0A2P6NHD8"/>
<name>A0A2P6NHD8_9EUKA</name>
<dbReference type="FunCoup" id="A0A2P6NHD8">
    <property type="interactions" value="242"/>
</dbReference>
<accession>A0A2P6NHD8</accession>
<keyword evidence="4" id="KW-1185">Reference proteome</keyword>
<comment type="caution">
    <text evidence="3">The sequence shown here is derived from an EMBL/GenBank/DDBJ whole genome shotgun (WGS) entry which is preliminary data.</text>
</comment>
<dbReference type="CDD" id="cd20264">
    <property type="entry name" value="Complex1_LYR_LYRM4"/>
    <property type="match status" value="1"/>
</dbReference>
<feature type="domain" description="Complex 1 LYR protein" evidence="2">
    <location>
        <begin position="5"/>
        <end position="59"/>
    </location>
</feature>
<dbReference type="InterPro" id="IPR051522">
    <property type="entry name" value="ISC_assembly_LYR"/>
</dbReference>
<dbReference type="GO" id="GO:0005739">
    <property type="term" value="C:mitochondrion"/>
    <property type="evidence" value="ECO:0007669"/>
    <property type="project" value="TreeGrafter"/>
</dbReference>
<protein>
    <submittedName>
        <fullName evidence="3">LYR motif-containing protein 4</fullName>
    </submittedName>
</protein>
<proteinExistence type="inferred from homology"/>
<dbReference type="STRING" id="1890364.A0A2P6NHD8"/>
<comment type="similarity">
    <text evidence="1">Belongs to the complex I LYR family.</text>
</comment>
<dbReference type="PANTHER" id="PTHR13166:SF7">
    <property type="entry name" value="LYR MOTIF-CONTAINING PROTEIN 4"/>
    <property type="match status" value="1"/>
</dbReference>
<dbReference type="GO" id="GO:0016226">
    <property type="term" value="P:iron-sulfur cluster assembly"/>
    <property type="evidence" value="ECO:0007669"/>
    <property type="project" value="InterPro"/>
</dbReference>
<dbReference type="InterPro" id="IPR045297">
    <property type="entry name" value="Complex1_LYR_LYRM4"/>
</dbReference>
<evidence type="ECO:0000259" key="2">
    <source>
        <dbReference type="Pfam" id="PF05347"/>
    </source>
</evidence>
<organism evidence="3 4">
    <name type="scientific">Planoprotostelium fungivorum</name>
    <dbReference type="NCBI Taxonomy" id="1890364"/>
    <lineage>
        <taxon>Eukaryota</taxon>
        <taxon>Amoebozoa</taxon>
        <taxon>Evosea</taxon>
        <taxon>Variosea</taxon>
        <taxon>Cavosteliida</taxon>
        <taxon>Cavosteliaceae</taxon>
        <taxon>Planoprotostelium</taxon>
    </lineage>
</organism>
<dbReference type="InterPro" id="IPR008011">
    <property type="entry name" value="Complex1_LYR_dom"/>
</dbReference>
<dbReference type="Pfam" id="PF05347">
    <property type="entry name" value="Complex1_LYR"/>
    <property type="match status" value="1"/>
</dbReference>
<evidence type="ECO:0000313" key="4">
    <source>
        <dbReference type="Proteomes" id="UP000241769"/>
    </source>
</evidence>
<dbReference type="PANTHER" id="PTHR13166">
    <property type="entry name" value="PROTEIN C6ORF149"/>
    <property type="match status" value="1"/>
</dbReference>
<evidence type="ECO:0000256" key="1">
    <source>
        <dbReference type="ARBA" id="ARBA00009508"/>
    </source>
</evidence>
<evidence type="ECO:0000313" key="3">
    <source>
        <dbReference type="EMBL" id="PRP83368.1"/>
    </source>
</evidence>
<gene>
    <name evidence="3" type="ORF">PROFUN_09396</name>
</gene>
<dbReference type="InParanoid" id="A0A2P6NHD8"/>
<dbReference type="OrthoDB" id="275715at2759"/>